<dbReference type="InterPro" id="IPR015231">
    <property type="entry name" value="DUF1934"/>
</dbReference>
<dbReference type="AlphaFoldDB" id="A0A9D1R389"/>
<accession>A0A9D1R389</accession>
<reference evidence="1" key="1">
    <citation type="journal article" date="2021" name="PeerJ">
        <title>Extensive microbial diversity within the chicken gut microbiome revealed by metagenomics and culture.</title>
        <authorList>
            <person name="Gilroy R."/>
            <person name="Ravi A."/>
            <person name="Getino M."/>
            <person name="Pursley I."/>
            <person name="Horton D.L."/>
            <person name="Alikhan N.F."/>
            <person name="Baker D."/>
            <person name="Gharbi K."/>
            <person name="Hall N."/>
            <person name="Watson M."/>
            <person name="Adriaenssens E.M."/>
            <person name="Foster-Nyarko E."/>
            <person name="Jarju S."/>
            <person name="Secka A."/>
            <person name="Antonio M."/>
            <person name="Oren A."/>
            <person name="Chaudhuri R.R."/>
            <person name="La Ragione R."/>
            <person name="Hildebrand F."/>
            <person name="Pallen M.J."/>
        </authorList>
    </citation>
    <scope>NUCLEOTIDE SEQUENCE</scope>
    <source>
        <strain evidence="1">CHK195-6426</strain>
    </source>
</reference>
<dbReference type="EMBL" id="DXGH01000023">
    <property type="protein sequence ID" value="HIW80688.1"/>
    <property type="molecule type" value="Genomic_DNA"/>
</dbReference>
<name>A0A9D1R389_9FIRM</name>
<dbReference type="SUPFAM" id="SSF50814">
    <property type="entry name" value="Lipocalins"/>
    <property type="match status" value="1"/>
</dbReference>
<dbReference type="Pfam" id="PF09148">
    <property type="entry name" value="DUF1934"/>
    <property type="match status" value="1"/>
</dbReference>
<proteinExistence type="predicted"/>
<evidence type="ECO:0000313" key="2">
    <source>
        <dbReference type="Proteomes" id="UP000824265"/>
    </source>
</evidence>
<dbReference type="RefSeq" id="WP_318703693.1">
    <property type="nucleotide sequence ID" value="NZ_CALWMU010000005.1"/>
</dbReference>
<dbReference type="Proteomes" id="UP000824265">
    <property type="component" value="Unassembled WGS sequence"/>
</dbReference>
<comment type="caution">
    <text evidence="1">The sequence shown here is derived from an EMBL/GenBank/DDBJ whole genome shotgun (WGS) entry which is preliminary data.</text>
</comment>
<reference evidence="1" key="2">
    <citation type="submission" date="2021-04" db="EMBL/GenBank/DDBJ databases">
        <authorList>
            <person name="Gilroy R."/>
        </authorList>
    </citation>
    <scope>NUCLEOTIDE SEQUENCE</scope>
    <source>
        <strain evidence="1">CHK195-6426</strain>
    </source>
</reference>
<evidence type="ECO:0000313" key="1">
    <source>
        <dbReference type="EMBL" id="HIW80688.1"/>
    </source>
</evidence>
<protein>
    <submittedName>
        <fullName evidence="1">DUF1934 domain-containing protein</fullName>
    </submittedName>
</protein>
<dbReference type="Gene3D" id="2.40.128.20">
    <property type="match status" value="1"/>
</dbReference>
<gene>
    <name evidence="1" type="ORF">H9742_04030</name>
</gene>
<sequence>MKKEVELLINGLHSSVGEEGEPVEQAVSAVYYEREGSRYLLYEETEEETGERSKSRIKIGKDRMELVRGGKNRTHMVFEEKKRHPADYVTPYGRFALEIDTKEVRVEEGPWGIQVVIKYGLWHGEQSLSESCLRISVREK</sequence>
<dbReference type="InterPro" id="IPR012674">
    <property type="entry name" value="Calycin"/>
</dbReference>
<organism evidence="1 2">
    <name type="scientific">Candidatus Acetatifactor stercoripullorum</name>
    <dbReference type="NCBI Taxonomy" id="2838414"/>
    <lineage>
        <taxon>Bacteria</taxon>
        <taxon>Bacillati</taxon>
        <taxon>Bacillota</taxon>
        <taxon>Clostridia</taxon>
        <taxon>Lachnospirales</taxon>
        <taxon>Lachnospiraceae</taxon>
        <taxon>Acetatifactor</taxon>
    </lineage>
</organism>